<sequence>MAKRTKSRIKRIIQQAYSDINSREASVEDHYTGHYKPHYDPNAVAAEILQDIGSKKPPTYPILLRDDDILDISNQKEKEPREKFKQGDDTQDAVNIPLEFFAGDQEHLYITSSTIY</sequence>
<proteinExistence type="predicted"/>
<gene>
    <name evidence="1" type="ORF">EZS28_018806</name>
</gene>
<comment type="caution">
    <text evidence="1">The sequence shown here is derived from an EMBL/GenBank/DDBJ whole genome shotgun (WGS) entry which is preliminary data.</text>
</comment>
<evidence type="ECO:0000313" key="2">
    <source>
        <dbReference type="Proteomes" id="UP000324800"/>
    </source>
</evidence>
<name>A0A5J4VSS8_9EUKA</name>
<evidence type="ECO:0000313" key="1">
    <source>
        <dbReference type="EMBL" id="KAA6385668.1"/>
    </source>
</evidence>
<reference evidence="1 2" key="1">
    <citation type="submission" date="2019-03" db="EMBL/GenBank/DDBJ databases">
        <title>Single cell metagenomics reveals metabolic interactions within the superorganism composed of flagellate Streblomastix strix and complex community of Bacteroidetes bacteria on its surface.</title>
        <authorList>
            <person name="Treitli S.C."/>
            <person name="Kolisko M."/>
            <person name="Husnik F."/>
            <person name="Keeling P."/>
            <person name="Hampl V."/>
        </authorList>
    </citation>
    <scope>NUCLEOTIDE SEQUENCE [LARGE SCALE GENOMIC DNA]</scope>
    <source>
        <strain evidence="1">ST1C</strain>
    </source>
</reference>
<organism evidence="1 2">
    <name type="scientific">Streblomastix strix</name>
    <dbReference type="NCBI Taxonomy" id="222440"/>
    <lineage>
        <taxon>Eukaryota</taxon>
        <taxon>Metamonada</taxon>
        <taxon>Preaxostyla</taxon>
        <taxon>Oxymonadida</taxon>
        <taxon>Streblomastigidae</taxon>
        <taxon>Streblomastix</taxon>
    </lineage>
</organism>
<dbReference type="Proteomes" id="UP000324800">
    <property type="component" value="Unassembled WGS sequence"/>
</dbReference>
<dbReference type="AlphaFoldDB" id="A0A5J4VSS8"/>
<accession>A0A5J4VSS8</accession>
<protein>
    <submittedName>
        <fullName evidence="1">Uncharacterized protein</fullName>
    </submittedName>
</protein>
<dbReference type="EMBL" id="SNRW01005160">
    <property type="protein sequence ID" value="KAA6385668.1"/>
    <property type="molecule type" value="Genomic_DNA"/>
</dbReference>